<comment type="cofactor">
    <cofactor evidence="2">
        <name>Mg(2+)</name>
        <dbReference type="ChEBI" id="CHEBI:18420"/>
    </cofactor>
</comment>
<dbReference type="PANTHER" id="PTHR11556:SF1">
    <property type="entry name" value="FRUCTOSE-BISPHOSPHATASE"/>
    <property type="match status" value="1"/>
</dbReference>
<evidence type="ECO:0000256" key="20">
    <source>
        <dbReference type="ARBA" id="ARBA00038670"/>
    </source>
</evidence>
<evidence type="ECO:0000256" key="10">
    <source>
        <dbReference type="ARBA" id="ARBA00022553"/>
    </source>
</evidence>
<keyword evidence="11" id="KW-0479">Metal-binding</keyword>
<dbReference type="FunFam" id="3.40.190.80:FF:000001">
    <property type="entry name" value="Fructose-1,6-bisphosphatase class 1"/>
    <property type="match status" value="1"/>
</dbReference>
<dbReference type="GO" id="GO:0005634">
    <property type="term" value="C:nucleus"/>
    <property type="evidence" value="ECO:0007669"/>
    <property type="project" value="UniProtKB-SubCell"/>
</dbReference>
<keyword evidence="16" id="KW-0539">Nucleus</keyword>
<dbReference type="EMBL" id="OV725083">
    <property type="protein sequence ID" value="CAH1407864.1"/>
    <property type="molecule type" value="Genomic_DNA"/>
</dbReference>
<evidence type="ECO:0000256" key="13">
    <source>
        <dbReference type="ARBA" id="ARBA00022837"/>
    </source>
</evidence>
<sequence>MPASVVINSDCMTLTRYVLQQQKKFPYATGELTQLLTSIQTAVKSISSAVRMAGIAQLYGMAGTTNIQGEDVRKLDTLSNEFFINMLKSSYAVCAMVTEENDDIIFVDPEHQGKYIVCFDPLDGSSNIDCLCPIGSIFAVYRKPEGAVNEASILQQGRQIVSAGYVLYGSATFCVICLGKEKGVHGFLLDPEAGEFILTDPYITIPKKGKIYSVNEGNSHLWEEPIKEYINRKKDPKFGTPYDMRYVGSMVADIHRTLKYGGIFMYPANPKNPNGKLRLLYECNPMGFIMEEAGGAATTGRVPVLDVVPNNIHQRCPCFLGSLDDVNEFLEIMRKQEKKIQQP</sequence>
<evidence type="ECO:0000256" key="3">
    <source>
        <dbReference type="ARBA" id="ARBA00004123"/>
    </source>
</evidence>
<keyword evidence="13" id="KW-0106">Calcium</keyword>
<evidence type="ECO:0000313" key="27">
    <source>
        <dbReference type="EMBL" id="CAH1407864.1"/>
    </source>
</evidence>
<evidence type="ECO:0000256" key="19">
    <source>
        <dbReference type="ARBA" id="ARBA00037516"/>
    </source>
</evidence>
<dbReference type="PRINTS" id="PR00115">
    <property type="entry name" value="F16BPHPHTASE"/>
</dbReference>
<dbReference type="InterPro" id="IPR044015">
    <property type="entry name" value="FBPase_C_dom"/>
</dbReference>
<dbReference type="PIRSF" id="PIRSF000904">
    <property type="entry name" value="FBPtase_SBPase"/>
    <property type="match status" value="1"/>
</dbReference>
<evidence type="ECO:0000256" key="1">
    <source>
        <dbReference type="ARBA" id="ARBA00001273"/>
    </source>
</evidence>
<evidence type="ECO:0000256" key="6">
    <source>
        <dbReference type="ARBA" id="ARBA00004742"/>
    </source>
</evidence>
<evidence type="ECO:0000256" key="18">
    <source>
        <dbReference type="ARBA" id="ARBA00032973"/>
    </source>
</evidence>
<dbReference type="Pfam" id="PF00316">
    <property type="entry name" value="FBPase"/>
    <property type="match status" value="1"/>
</dbReference>
<evidence type="ECO:0000256" key="5">
    <source>
        <dbReference type="ARBA" id="ARBA00004282"/>
    </source>
</evidence>
<dbReference type="HAMAP" id="MF_01855">
    <property type="entry name" value="FBPase_class1"/>
    <property type="match status" value="1"/>
</dbReference>
<evidence type="ECO:0000256" key="9">
    <source>
        <dbReference type="ARBA" id="ARBA00022490"/>
    </source>
</evidence>
<evidence type="ECO:0000259" key="25">
    <source>
        <dbReference type="Pfam" id="PF00316"/>
    </source>
</evidence>
<dbReference type="GO" id="GO:0070161">
    <property type="term" value="C:anchoring junction"/>
    <property type="evidence" value="ECO:0007669"/>
    <property type="project" value="UniProtKB-SubCell"/>
</dbReference>
<dbReference type="GO" id="GO:0042132">
    <property type="term" value="F:fructose 1,6-bisphosphate 1-phosphatase activity"/>
    <property type="evidence" value="ECO:0007669"/>
    <property type="project" value="UniProtKB-EC"/>
</dbReference>
<dbReference type="InterPro" id="IPR028343">
    <property type="entry name" value="FBPtase"/>
</dbReference>
<reference evidence="27" key="1">
    <citation type="submission" date="2022-01" db="EMBL/GenBank/DDBJ databases">
        <authorList>
            <person name="King R."/>
        </authorList>
    </citation>
    <scope>NUCLEOTIDE SEQUENCE</scope>
</reference>
<evidence type="ECO:0000256" key="15">
    <source>
        <dbReference type="ARBA" id="ARBA00022949"/>
    </source>
</evidence>
<dbReference type="OrthoDB" id="10256725at2759"/>
<evidence type="ECO:0000256" key="8">
    <source>
        <dbReference type="ARBA" id="ARBA00013093"/>
    </source>
</evidence>
<dbReference type="InterPro" id="IPR020548">
    <property type="entry name" value="Fructose_bisphosphatase_AS"/>
</dbReference>
<dbReference type="GO" id="GO:0006094">
    <property type="term" value="P:gluconeogenesis"/>
    <property type="evidence" value="ECO:0007669"/>
    <property type="project" value="TreeGrafter"/>
</dbReference>
<dbReference type="PROSITE" id="PS00124">
    <property type="entry name" value="FBPASE"/>
    <property type="match status" value="1"/>
</dbReference>
<dbReference type="PIRSF" id="PIRSF500210">
    <property type="entry name" value="FBPtase"/>
    <property type="match status" value="1"/>
</dbReference>
<dbReference type="GO" id="GO:0030388">
    <property type="term" value="P:fructose 1,6-bisphosphate metabolic process"/>
    <property type="evidence" value="ECO:0007669"/>
    <property type="project" value="TreeGrafter"/>
</dbReference>
<comment type="subcellular location">
    <subcellularLocation>
        <location evidence="5">Cell junction</location>
    </subcellularLocation>
    <subcellularLocation>
        <location evidence="4">Cytoplasm</location>
        <location evidence="4">Myofibril</location>
        <location evidence="4">Sarcomere</location>
        <location evidence="4">Z line</location>
    </subcellularLocation>
    <subcellularLocation>
        <location evidence="3">Nucleus</location>
    </subcellularLocation>
</comment>
<evidence type="ECO:0000256" key="16">
    <source>
        <dbReference type="ARBA" id="ARBA00023242"/>
    </source>
</evidence>
<evidence type="ECO:0000259" key="26">
    <source>
        <dbReference type="Pfam" id="PF18913"/>
    </source>
</evidence>
<keyword evidence="15" id="KW-0965">Cell junction</keyword>
<dbReference type="GO" id="GO:0006002">
    <property type="term" value="P:fructose 6-phosphate metabolic process"/>
    <property type="evidence" value="ECO:0007669"/>
    <property type="project" value="TreeGrafter"/>
</dbReference>
<dbReference type="Proteomes" id="UP001152798">
    <property type="component" value="Chromosome 7"/>
</dbReference>
<dbReference type="GO" id="GO:0030018">
    <property type="term" value="C:Z disc"/>
    <property type="evidence" value="ECO:0007669"/>
    <property type="project" value="UniProtKB-SubCell"/>
</dbReference>
<evidence type="ECO:0000256" key="22">
    <source>
        <dbReference type="ARBA" id="ARBA00042757"/>
    </source>
</evidence>
<evidence type="ECO:0000256" key="21">
    <source>
        <dbReference type="ARBA" id="ARBA00040321"/>
    </source>
</evidence>
<dbReference type="AlphaFoldDB" id="A0A9P0HRS5"/>
<dbReference type="Gene3D" id="3.40.190.80">
    <property type="match status" value="1"/>
</dbReference>
<keyword evidence="28" id="KW-1185">Reference proteome</keyword>
<comment type="pathway">
    <text evidence="6">Carbohydrate biosynthesis; gluconeogenesis.</text>
</comment>
<evidence type="ECO:0000256" key="2">
    <source>
        <dbReference type="ARBA" id="ARBA00001946"/>
    </source>
</evidence>
<evidence type="ECO:0000256" key="24">
    <source>
        <dbReference type="RuleBase" id="RU000508"/>
    </source>
</evidence>
<evidence type="ECO:0000256" key="4">
    <source>
        <dbReference type="ARBA" id="ARBA00004216"/>
    </source>
</evidence>
<evidence type="ECO:0000313" key="28">
    <source>
        <dbReference type="Proteomes" id="UP001152798"/>
    </source>
</evidence>
<protein>
    <recommendedName>
        <fullName evidence="21">Fructose-1,6-bisphosphatase isozyme 2</fullName>
        <ecNumber evidence="8">3.1.3.11</ecNumber>
    </recommendedName>
    <alternativeName>
        <fullName evidence="18">D-fructose-1,6-bisphosphate 1-phosphohydrolase</fullName>
    </alternativeName>
    <alternativeName>
        <fullName evidence="22">D-fructose-1,6-bisphosphate 1-phosphohydrolase 2</fullName>
    </alternativeName>
    <alternativeName>
        <fullName evidence="23">Muscle FBPase</fullName>
    </alternativeName>
</protein>
<comment type="similarity">
    <text evidence="7 24">Belongs to the FBPase class 1 family.</text>
</comment>
<evidence type="ECO:0000256" key="7">
    <source>
        <dbReference type="ARBA" id="ARBA00010941"/>
    </source>
</evidence>
<evidence type="ECO:0000256" key="11">
    <source>
        <dbReference type="ARBA" id="ARBA00022723"/>
    </source>
</evidence>
<organism evidence="27 28">
    <name type="scientific">Nezara viridula</name>
    <name type="common">Southern green stink bug</name>
    <name type="synonym">Cimex viridulus</name>
    <dbReference type="NCBI Taxonomy" id="85310"/>
    <lineage>
        <taxon>Eukaryota</taxon>
        <taxon>Metazoa</taxon>
        <taxon>Ecdysozoa</taxon>
        <taxon>Arthropoda</taxon>
        <taxon>Hexapoda</taxon>
        <taxon>Insecta</taxon>
        <taxon>Pterygota</taxon>
        <taxon>Neoptera</taxon>
        <taxon>Paraneoptera</taxon>
        <taxon>Hemiptera</taxon>
        <taxon>Heteroptera</taxon>
        <taxon>Panheteroptera</taxon>
        <taxon>Pentatomomorpha</taxon>
        <taxon>Pentatomoidea</taxon>
        <taxon>Pentatomidae</taxon>
        <taxon>Pentatominae</taxon>
        <taxon>Nezara</taxon>
    </lineage>
</organism>
<dbReference type="GO" id="GO:0005986">
    <property type="term" value="P:sucrose biosynthetic process"/>
    <property type="evidence" value="ECO:0007669"/>
    <property type="project" value="TreeGrafter"/>
</dbReference>
<dbReference type="FunFam" id="3.30.540.10:FF:000005">
    <property type="entry name" value="Fructose-1,6-bisphosphatase isozyme 2"/>
    <property type="match status" value="1"/>
</dbReference>
<comment type="subunit">
    <text evidence="20">Homotetramer. Interacts with ALDOA; the interaction blocks inhibition by physiological concentrations of AMP and reduces inhibition by Ca(2+). Interacts with alpha-actinin and F-actin.</text>
</comment>
<proteinExistence type="inferred from homology"/>
<keyword evidence="10" id="KW-0597">Phosphoprotein</keyword>
<feature type="domain" description="Fructose-1-6-bisphosphatase class I N-terminal" evidence="25">
    <location>
        <begin position="12"/>
        <end position="200"/>
    </location>
</feature>
<dbReference type="NCBIfam" id="NF006778">
    <property type="entry name" value="PRK09293.1-1"/>
    <property type="match status" value="1"/>
</dbReference>
<dbReference type="InterPro" id="IPR033391">
    <property type="entry name" value="FBPase_N"/>
</dbReference>
<dbReference type="Pfam" id="PF18913">
    <property type="entry name" value="FBPase_C"/>
    <property type="match status" value="1"/>
</dbReference>
<evidence type="ECO:0000256" key="23">
    <source>
        <dbReference type="ARBA" id="ARBA00043165"/>
    </source>
</evidence>
<evidence type="ECO:0000256" key="17">
    <source>
        <dbReference type="ARBA" id="ARBA00023277"/>
    </source>
</evidence>
<keyword evidence="14" id="KW-0460">Magnesium</keyword>
<comment type="catalytic activity">
    <reaction evidence="1">
        <text>beta-D-fructose 1,6-bisphosphate + H2O = beta-D-fructose 6-phosphate + phosphate</text>
        <dbReference type="Rhea" id="RHEA:11064"/>
        <dbReference type="ChEBI" id="CHEBI:15377"/>
        <dbReference type="ChEBI" id="CHEBI:32966"/>
        <dbReference type="ChEBI" id="CHEBI:43474"/>
        <dbReference type="ChEBI" id="CHEBI:57634"/>
        <dbReference type="EC" id="3.1.3.11"/>
    </reaction>
</comment>
<comment type="function">
    <text evidence="19">Catalyzes the hydrolysis of fructose 1,6-bisphosphate to fructose 6-phosphate in the presence of divalent cations and probably participates in glycogen synthesis from carbohydrate precursors, such as lactate.</text>
</comment>
<evidence type="ECO:0000256" key="12">
    <source>
        <dbReference type="ARBA" id="ARBA00022801"/>
    </source>
</evidence>
<keyword evidence="17 24" id="KW-0119">Carbohydrate metabolism</keyword>
<keyword evidence="9" id="KW-0963">Cytoplasm</keyword>
<dbReference type="InterPro" id="IPR000146">
    <property type="entry name" value="FBPase_class-1"/>
</dbReference>
<gene>
    <name evidence="27" type="ORF">NEZAVI_LOCUS15494</name>
</gene>
<dbReference type="Gene3D" id="3.30.540.10">
    <property type="entry name" value="Fructose-1,6-Bisphosphatase, subunit A, domain 1"/>
    <property type="match status" value="1"/>
</dbReference>
<dbReference type="GO" id="GO:0046872">
    <property type="term" value="F:metal ion binding"/>
    <property type="evidence" value="ECO:0007669"/>
    <property type="project" value="UniProtKB-KW"/>
</dbReference>
<dbReference type="GO" id="GO:0006000">
    <property type="term" value="P:fructose metabolic process"/>
    <property type="evidence" value="ECO:0007669"/>
    <property type="project" value="TreeGrafter"/>
</dbReference>
<keyword evidence="12 24" id="KW-0378">Hydrolase</keyword>
<dbReference type="EC" id="3.1.3.11" evidence="8"/>
<name>A0A9P0HRS5_NEZVI</name>
<dbReference type="PANTHER" id="PTHR11556">
    <property type="entry name" value="FRUCTOSE-1,6-BISPHOSPHATASE-RELATED"/>
    <property type="match status" value="1"/>
</dbReference>
<dbReference type="SUPFAM" id="SSF56655">
    <property type="entry name" value="Carbohydrate phosphatase"/>
    <property type="match status" value="1"/>
</dbReference>
<dbReference type="GO" id="GO:0005829">
    <property type="term" value="C:cytosol"/>
    <property type="evidence" value="ECO:0007669"/>
    <property type="project" value="TreeGrafter"/>
</dbReference>
<dbReference type="CDD" id="cd00354">
    <property type="entry name" value="FBPase"/>
    <property type="match status" value="1"/>
</dbReference>
<feature type="domain" description="Fructose-1-6-bisphosphatase class 1 C-terminal" evidence="26">
    <location>
        <begin position="205"/>
        <end position="333"/>
    </location>
</feature>
<accession>A0A9P0HRS5</accession>
<evidence type="ECO:0000256" key="14">
    <source>
        <dbReference type="ARBA" id="ARBA00022842"/>
    </source>
</evidence>